<organism evidence="1 2">
    <name type="scientific">Collimonas arenae</name>
    <dbReference type="NCBI Taxonomy" id="279058"/>
    <lineage>
        <taxon>Bacteria</taxon>
        <taxon>Pseudomonadati</taxon>
        <taxon>Pseudomonadota</taxon>
        <taxon>Betaproteobacteria</taxon>
        <taxon>Burkholderiales</taxon>
        <taxon>Oxalobacteraceae</taxon>
        <taxon>Collimonas</taxon>
    </lineage>
</organism>
<dbReference type="Proteomes" id="UP000030302">
    <property type="component" value="Chromosome"/>
</dbReference>
<keyword evidence="2" id="KW-1185">Reference proteome</keyword>
<gene>
    <name evidence="1" type="ORF">LT85_4445</name>
</gene>
<proteinExistence type="predicted"/>
<dbReference type="EMBL" id="CP009962">
    <property type="protein sequence ID" value="AIY43603.1"/>
    <property type="molecule type" value="Genomic_DNA"/>
</dbReference>
<evidence type="ECO:0000313" key="2">
    <source>
        <dbReference type="Proteomes" id="UP000030302"/>
    </source>
</evidence>
<name>A0A0A1FFT4_9BURK</name>
<protein>
    <submittedName>
        <fullName evidence="1">Uncharacterized protein</fullName>
    </submittedName>
</protein>
<accession>A0A0A1FFT4</accession>
<sequence>MNDGIHIFIYSGHLAGMSKDDGQKIRPLSMRAFTSPPSTTAANYKFSPVS</sequence>
<reference evidence="2" key="1">
    <citation type="journal article" date="2014" name="Soil Biol. Biochem.">
        <title>Structure and function of bacterial communities in ageing soils: Insights from the Mendocino ecological staircase.</title>
        <authorList>
            <person name="Uroz S."/>
            <person name="Tech J.J."/>
            <person name="Sawaya N.A."/>
            <person name="Frey-Klett P."/>
            <person name="Leveau J.H.J."/>
        </authorList>
    </citation>
    <scope>NUCLEOTIDE SEQUENCE [LARGE SCALE GENOMIC DNA]</scope>
    <source>
        <strain evidence="2">Cal35</strain>
    </source>
</reference>
<dbReference type="AlphaFoldDB" id="A0A0A1FFT4"/>
<dbReference type="HOGENOM" id="CLU_3116694_0_0_4"/>
<dbReference type="KEGG" id="care:LT85_4445"/>
<evidence type="ECO:0000313" key="1">
    <source>
        <dbReference type="EMBL" id="AIY43603.1"/>
    </source>
</evidence>